<dbReference type="SUPFAM" id="SSF111369">
    <property type="entry name" value="HlyD-like secretion proteins"/>
    <property type="match status" value="2"/>
</dbReference>
<evidence type="ECO:0000259" key="2">
    <source>
        <dbReference type="Pfam" id="PF25917"/>
    </source>
</evidence>
<feature type="domain" description="CusB-like beta-barrel" evidence="3">
    <location>
        <begin position="268"/>
        <end position="350"/>
    </location>
</feature>
<dbReference type="Gene3D" id="1.10.287.470">
    <property type="entry name" value="Helix hairpin bin"/>
    <property type="match status" value="1"/>
</dbReference>
<dbReference type="PANTHER" id="PTHR30469:SF15">
    <property type="entry name" value="HLYD FAMILY OF SECRETION PROTEINS"/>
    <property type="match status" value="1"/>
</dbReference>
<organism evidence="4 5">
    <name type="scientific">Mesoterricola sediminis</name>
    <dbReference type="NCBI Taxonomy" id="2927980"/>
    <lineage>
        <taxon>Bacteria</taxon>
        <taxon>Pseudomonadati</taxon>
        <taxon>Acidobacteriota</taxon>
        <taxon>Holophagae</taxon>
        <taxon>Holophagales</taxon>
        <taxon>Holophagaceae</taxon>
        <taxon>Mesoterricola</taxon>
    </lineage>
</organism>
<evidence type="ECO:0000313" key="4">
    <source>
        <dbReference type="EMBL" id="BDU75583.1"/>
    </source>
</evidence>
<accession>A0AA48H405</accession>
<evidence type="ECO:0000313" key="5">
    <source>
        <dbReference type="Proteomes" id="UP001228113"/>
    </source>
</evidence>
<dbReference type="Proteomes" id="UP001228113">
    <property type="component" value="Chromosome"/>
</dbReference>
<protein>
    <submittedName>
        <fullName evidence="4">Membrane protein</fullName>
    </submittedName>
</protein>
<feature type="domain" description="Multidrug resistance protein MdtA-like barrel-sandwich hybrid" evidence="2">
    <location>
        <begin position="45"/>
        <end position="262"/>
    </location>
</feature>
<dbReference type="EMBL" id="AP027081">
    <property type="protein sequence ID" value="BDU75583.1"/>
    <property type="molecule type" value="Genomic_DNA"/>
</dbReference>
<dbReference type="Gene3D" id="2.40.30.170">
    <property type="match status" value="1"/>
</dbReference>
<dbReference type="PRINTS" id="PR01490">
    <property type="entry name" value="RTXTOXIND"/>
</dbReference>
<dbReference type="Pfam" id="PF25917">
    <property type="entry name" value="BSH_RND"/>
    <property type="match status" value="1"/>
</dbReference>
<proteinExistence type="predicted"/>
<feature type="coiled-coil region" evidence="1">
    <location>
        <begin position="162"/>
        <end position="220"/>
    </location>
</feature>
<dbReference type="Pfam" id="PF25954">
    <property type="entry name" value="Beta-barrel_RND_2"/>
    <property type="match status" value="1"/>
</dbReference>
<dbReference type="Gene3D" id="2.40.50.100">
    <property type="match status" value="1"/>
</dbReference>
<dbReference type="InterPro" id="IPR058625">
    <property type="entry name" value="MdtA-like_BSH"/>
</dbReference>
<evidence type="ECO:0000259" key="3">
    <source>
        <dbReference type="Pfam" id="PF25954"/>
    </source>
</evidence>
<dbReference type="PANTHER" id="PTHR30469">
    <property type="entry name" value="MULTIDRUG RESISTANCE PROTEIN MDTA"/>
    <property type="match status" value="1"/>
</dbReference>
<dbReference type="AlphaFoldDB" id="A0AA48H405"/>
<reference evidence="4" key="1">
    <citation type="journal article" date="2023" name="Int. J. Syst. Evol. Microbiol.">
        <title>Mesoterricola silvestris gen. nov., sp. nov., Mesoterricola sediminis sp. nov., Geothrix oryzae sp. nov., Geothrix edaphica sp. nov., Geothrix rubra sp. nov., and Geothrix limicola sp. nov., six novel members of Acidobacteriota isolated from soils.</title>
        <authorList>
            <person name="Itoh H."/>
            <person name="Sugisawa Y."/>
            <person name="Mise K."/>
            <person name="Xu Z."/>
            <person name="Kuniyasu M."/>
            <person name="Ushijima N."/>
            <person name="Kawano K."/>
            <person name="Kobayashi E."/>
            <person name="Shiratori Y."/>
            <person name="Masuda Y."/>
            <person name="Senoo K."/>
        </authorList>
    </citation>
    <scope>NUCLEOTIDE SEQUENCE</scope>
    <source>
        <strain evidence="4">W786</strain>
    </source>
</reference>
<dbReference type="InterPro" id="IPR058792">
    <property type="entry name" value="Beta-barrel_RND_2"/>
</dbReference>
<gene>
    <name evidence="4" type="ORF">METESE_05410</name>
</gene>
<dbReference type="GO" id="GO:1990281">
    <property type="term" value="C:efflux pump complex"/>
    <property type="evidence" value="ECO:0007669"/>
    <property type="project" value="TreeGrafter"/>
</dbReference>
<evidence type="ECO:0000256" key="1">
    <source>
        <dbReference type="SAM" id="Coils"/>
    </source>
</evidence>
<sequence>MNLPGNRKRLLGISGALGALALGASAYGTFHLPDLRVTGTLDAHQVLVSPQVPGRVERLLVAEGQDVRAGDLLAVLEGGELAAAHDASRAQAGSLESQVLAARASALGTLGEVASGVASAQATLDMATASLAEAAANRTRQEGQTQRTITLTRMGAMSLQDQETAQQNLEALRARERAAEKAVEQAKAGLRTAQARAYQARAARQTVASMEQQLRSAQALAAESGTRLGYTKLVAPVTGRVATVVAREGEGVASGAPVVVLTDLAETWVWVGLPETEADRVAVHDVLKVRMPGGTQVEGRVIAKAAEADFATQRDVGAGKRDIRCIRLKLRVPNPGGRFVPGMTAEVTIPAAMRRPS</sequence>
<keyword evidence="1" id="KW-0175">Coiled coil</keyword>
<dbReference type="KEGG" id="msea:METESE_05410"/>
<keyword evidence="5" id="KW-1185">Reference proteome</keyword>
<name>A0AA48H405_9BACT</name>
<dbReference type="GO" id="GO:0015562">
    <property type="term" value="F:efflux transmembrane transporter activity"/>
    <property type="evidence" value="ECO:0007669"/>
    <property type="project" value="TreeGrafter"/>
</dbReference>
<dbReference type="RefSeq" id="WP_316411032.1">
    <property type="nucleotide sequence ID" value="NZ_AP027081.1"/>
</dbReference>